<sequence length="707" mass="77157">MIFDNMRLPITWLFSLLAFAGCNPPNPFSEADWAYPGGTAGQTKYSSLDQINTSNVADLEVAWVFNSGVKSGNVQMNPLIVDGTVYITTPLQEVIALDGVTGAKIWRFNPAREGEQFGGINRGISFWRKKGEQDRIFFTSGGFLNAIYAANGLPVPEFGSQGRISLNENLVKPADMMGISSPGAPVIYGDLVIVGAMTWSSPANVSAFNVLTGDREWIFHTIPQPGEHGYETWGSQDFWKTGGGVNVWGGLSVDIENGMVYFSTGQPKDDFYRPDNEGEQLFGNSIVALHAETGKRAWHYQAIHHDLWDLDMPCAPILTTLRQDGKRVPGVVQLTKTGNVLLFNRLTGQLLSEVEERPVPASTLAGQYAFPTQPFVKWPEPFSKQVVTADDLTNISAEAHAYARERFNSVDAGWYIPPSTKGILYYGIHGGAEWGGGSYDPVDQVIYVNSNELAWRITMQDVNNEQPTVDKNEHGGRRLFLASGCASCHGADRQGLNGTPVLKNLAEKYTQKDVVDIIKKGKGAMPPFAHLPEDDVQLIAAYLLDMEVAGKEKEAVAAKPYYRSMGYNKFLDEQGYPATKPPWGTLNAIDLESGKIKWKVPLGEYPELTAKGIPLTGTENFGGSIATAGGLVFVGATRDERFRAFDKNTGEILWETKLPFGGFAVPSTYSAGGKQYVIIPATGGGKLGTMTGDAYVAFALPDRMLQK</sequence>
<dbReference type="EMBL" id="BMER01000001">
    <property type="protein sequence ID" value="GGG79418.1"/>
    <property type="molecule type" value="Genomic_DNA"/>
</dbReference>
<dbReference type="InterPro" id="IPR002372">
    <property type="entry name" value="PQQ_rpt_dom"/>
</dbReference>
<dbReference type="InterPro" id="IPR036909">
    <property type="entry name" value="Cyt_c-like_dom_sf"/>
</dbReference>
<dbReference type="Gene3D" id="2.140.10.10">
    <property type="entry name" value="Quinoprotein alcohol dehydrogenase-like superfamily"/>
    <property type="match status" value="2"/>
</dbReference>
<dbReference type="GO" id="GO:0048038">
    <property type="term" value="F:quinone binding"/>
    <property type="evidence" value="ECO:0007669"/>
    <property type="project" value="InterPro"/>
</dbReference>
<dbReference type="PANTHER" id="PTHR32303:SF4">
    <property type="entry name" value="QUINOPROTEIN GLUCOSE DEHYDROGENASE"/>
    <property type="match status" value="1"/>
</dbReference>
<feature type="signal peptide" evidence="9">
    <location>
        <begin position="1"/>
        <end position="20"/>
    </location>
</feature>
<organism evidence="11 12">
    <name type="scientific">Parapedobacter pyrenivorans</name>
    <dbReference type="NCBI Taxonomy" id="1305674"/>
    <lineage>
        <taxon>Bacteria</taxon>
        <taxon>Pseudomonadati</taxon>
        <taxon>Bacteroidota</taxon>
        <taxon>Sphingobacteriia</taxon>
        <taxon>Sphingobacteriales</taxon>
        <taxon>Sphingobacteriaceae</taxon>
        <taxon>Parapedobacter</taxon>
    </lineage>
</organism>
<dbReference type="InterPro" id="IPR011047">
    <property type="entry name" value="Quinoprotein_ADH-like_sf"/>
</dbReference>
<keyword evidence="5 9" id="KW-0732">Signal</keyword>
<evidence type="ECO:0000256" key="3">
    <source>
        <dbReference type="ARBA" id="ARBA00022617"/>
    </source>
</evidence>
<evidence type="ECO:0000256" key="2">
    <source>
        <dbReference type="ARBA" id="ARBA00008156"/>
    </source>
</evidence>
<keyword evidence="7 8" id="KW-0408">Iron</keyword>
<feature type="domain" description="Cytochrome c" evidence="10">
    <location>
        <begin position="471"/>
        <end position="547"/>
    </location>
</feature>
<evidence type="ECO:0000256" key="8">
    <source>
        <dbReference type="PROSITE-ProRule" id="PRU00433"/>
    </source>
</evidence>
<dbReference type="PROSITE" id="PS51007">
    <property type="entry name" value="CYTC"/>
    <property type="match status" value="1"/>
</dbReference>
<keyword evidence="12" id="KW-1185">Reference proteome</keyword>
<dbReference type="InterPro" id="IPR018391">
    <property type="entry name" value="PQQ_b-propeller_rpt"/>
</dbReference>
<comment type="caution">
    <text evidence="11">The sequence shown here is derived from an EMBL/GenBank/DDBJ whole genome shotgun (WGS) entry which is preliminary data.</text>
</comment>
<evidence type="ECO:0000256" key="1">
    <source>
        <dbReference type="ARBA" id="ARBA00001931"/>
    </source>
</evidence>
<dbReference type="PROSITE" id="PS51257">
    <property type="entry name" value="PROKAR_LIPOPROTEIN"/>
    <property type="match status" value="1"/>
</dbReference>
<dbReference type="Pfam" id="PF01011">
    <property type="entry name" value="PQQ"/>
    <property type="match status" value="2"/>
</dbReference>
<dbReference type="SUPFAM" id="SSF50998">
    <property type="entry name" value="Quinoprotein alcohol dehydrogenase-like"/>
    <property type="match status" value="1"/>
</dbReference>
<name>A0A917HHK9_9SPHI</name>
<protein>
    <recommendedName>
        <fullName evidence="10">Cytochrome c domain-containing protein</fullName>
    </recommendedName>
</protein>
<keyword evidence="4 8" id="KW-0479">Metal-binding</keyword>
<dbReference type="PANTHER" id="PTHR32303">
    <property type="entry name" value="QUINOPROTEIN ALCOHOL DEHYDROGENASE (CYTOCHROME C)"/>
    <property type="match status" value="1"/>
</dbReference>
<dbReference type="GO" id="GO:0016614">
    <property type="term" value="F:oxidoreductase activity, acting on CH-OH group of donors"/>
    <property type="evidence" value="ECO:0007669"/>
    <property type="project" value="InterPro"/>
</dbReference>
<reference evidence="11" key="2">
    <citation type="submission" date="2020-09" db="EMBL/GenBank/DDBJ databases">
        <authorList>
            <person name="Sun Q."/>
            <person name="Zhou Y."/>
        </authorList>
    </citation>
    <scope>NUCLEOTIDE SEQUENCE</scope>
    <source>
        <strain evidence="11">CGMCC 1.12195</strain>
    </source>
</reference>
<dbReference type="InterPro" id="IPR009056">
    <property type="entry name" value="Cyt_c-like_dom"/>
</dbReference>
<evidence type="ECO:0000313" key="11">
    <source>
        <dbReference type="EMBL" id="GGG79418.1"/>
    </source>
</evidence>
<dbReference type="GO" id="GO:0046872">
    <property type="term" value="F:metal ion binding"/>
    <property type="evidence" value="ECO:0007669"/>
    <property type="project" value="UniProtKB-KW"/>
</dbReference>
<dbReference type="GO" id="GO:0020037">
    <property type="term" value="F:heme binding"/>
    <property type="evidence" value="ECO:0007669"/>
    <property type="project" value="InterPro"/>
</dbReference>
<evidence type="ECO:0000313" key="12">
    <source>
        <dbReference type="Proteomes" id="UP000660862"/>
    </source>
</evidence>
<comment type="similarity">
    <text evidence="2">Belongs to the bacterial PQQ dehydrogenase family.</text>
</comment>
<dbReference type="CDD" id="cd10280">
    <property type="entry name" value="PQQ_mGDH"/>
    <property type="match status" value="1"/>
</dbReference>
<keyword evidence="3 8" id="KW-0349">Heme</keyword>
<evidence type="ECO:0000256" key="5">
    <source>
        <dbReference type="ARBA" id="ARBA00022729"/>
    </source>
</evidence>
<evidence type="ECO:0000256" key="4">
    <source>
        <dbReference type="ARBA" id="ARBA00022723"/>
    </source>
</evidence>
<evidence type="ECO:0000256" key="6">
    <source>
        <dbReference type="ARBA" id="ARBA00023002"/>
    </source>
</evidence>
<dbReference type="InterPro" id="IPR017511">
    <property type="entry name" value="PQQ_mDH"/>
</dbReference>
<evidence type="ECO:0000256" key="7">
    <source>
        <dbReference type="ARBA" id="ARBA00023004"/>
    </source>
</evidence>
<gene>
    <name evidence="11" type="ORF">GCM10007415_09520</name>
</gene>
<dbReference type="SUPFAM" id="SSF46626">
    <property type="entry name" value="Cytochrome c"/>
    <property type="match status" value="1"/>
</dbReference>
<feature type="chain" id="PRO_5036696036" description="Cytochrome c domain-containing protein" evidence="9">
    <location>
        <begin position="21"/>
        <end position="707"/>
    </location>
</feature>
<dbReference type="SMART" id="SM00564">
    <property type="entry name" value="PQQ"/>
    <property type="match status" value="5"/>
</dbReference>
<comment type="cofactor">
    <cofactor evidence="1">
        <name>pyrroloquinoline quinone</name>
        <dbReference type="ChEBI" id="CHEBI:58442"/>
    </cofactor>
</comment>
<evidence type="ECO:0000256" key="9">
    <source>
        <dbReference type="SAM" id="SignalP"/>
    </source>
</evidence>
<dbReference type="GO" id="GO:0016020">
    <property type="term" value="C:membrane"/>
    <property type="evidence" value="ECO:0007669"/>
    <property type="project" value="InterPro"/>
</dbReference>
<evidence type="ECO:0000259" key="10">
    <source>
        <dbReference type="PROSITE" id="PS51007"/>
    </source>
</evidence>
<dbReference type="GO" id="GO:0009055">
    <property type="term" value="F:electron transfer activity"/>
    <property type="evidence" value="ECO:0007669"/>
    <property type="project" value="InterPro"/>
</dbReference>
<proteinExistence type="inferred from homology"/>
<keyword evidence="6" id="KW-0560">Oxidoreductase</keyword>
<dbReference type="AlphaFoldDB" id="A0A917HHK9"/>
<dbReference type="Proteomes" id="UP000660862">
    <property type="component" value="Unassembled WGS sequence"/>
</dbReference>
<dbReference type="Pfam" id="PF13442">
    <property type="entry name" value="Cytochrome_CBB3"/>
    <property type="match status" value="1"/>
</dbReference>
<accession>A0A917HHK9</accession>
<reference evidence="11" key="1">
    <citation type="journal article" date="2014" name="Int. J. Syst. Evol. Microbiol.">
        <title>Complete genome sequence of Corynebacterium casei LMG S-19264T (=DSM 44701T), isolated from a smear-ripened cheese.</title>
        <authorList>
            <consortium name="US DOE Joint Genome Institute (JGI-PGF)"/>
            <person name="Walter F."/>
            <person name="Albersmeier A."/>
            <person name="Kalinowski J."/>
            <person name="Ruckert C."/>
        </authorList>
    </citation>
    <scope>NUCLEOTIDE SEQUENCE</scope>
    <source>
        <strain evidence="11">CGMCC 1.12195</strain>
    </source>
</reference>